<accession>A0AAD9KNB2</accession>
<dbReference type="PROSITE" id="PS50041">
    <property type="entry name" value="C_TYPE_LECTIN_2"/>
    <property type="match status" value="1"/>
</dbReference>
<gene>
    <name evidence="3" type="ORF">NP493_812g01003</name>
</gene>
<evidence type="ECO:0000313" key="4">
    <source>
        <dbReference type="Proteomes" id="UP001209878"/>
    </source>
</evidence>
<dbReference type="Proteomes" id="UP001209878">
    <property type="component" value="Unassembled WGS sequence"/>
</dbReference>
<dbReference type="PANTHER" id="PTHR22803">
    <property type="entry name" value="MANNOSE, PHOSPHOLIPASE, LECTIN RECEPTOR RELATED"/>
    <property type="match status" value="1"/>
</dbReference>
<evidence type="ECO:0000313" key="3">
    <source>
        <dbReference type="EMBL" id="KAK2174299.1"/>
    </source>
</evidence>
<evidence type="ECO:0000256" key="1">
    <source>
        <dbReference type="ARBA" id="ARBA00023157"/>
    </source>
</evidence>
<comment type="caution">
    <text evidence="3">The sequence shown here is derived from an EMBL/GenBank/DDBJ whole genome shotgun (WGS) entry which is preliminary data.</text>
</comment>
<dbReference type="EMBL" id="JAODUO010000812">
    <property type="protein sequence ID" value="KAK2174299.1"/>
    <property type="molecule type" value="Genomic_DNA"/>
</dbReference>
<dbReference type="InterPro" id="IPR016187">
    <property type="entry name" value="CTDL_fold"/>
</dbReference>
<keyword evidence="4" id="KW-1185">Reference proteome</keyword>
<dbReference type="Gene3D" id="3.10.100.10">
    <property type="entry name" value="Mannose-Binding Protein A, subunit A"/>
    <property type="match status" value="2"/>
</dbReference>
<dbReference type="AlphaFoldDB" id="A0AAD9KNB2"/>
<keyword evidence="1" id="KW-1015">Disulfide bond</keyword>
<proteinExistence type="predicted"/>
<name>A0AAD9KNB2_RIDPI</name>
<dbReference type="CDD" id="cd00037">
    <property type="entry name" value="CLECT"/>
    <property type="match status" value="2"/>
</dbReference>
<dbReference type="PROSITE" id="PS00615">
    <property type="entry name" value="C_TYPE_LECTIN_1"/>
    <property type="match status" value="1"/>
</dbReference>
<dbReference type="InterPro" id="IPR001304">
    <property type="entry name" value="C-type_lectin-like"/>
</dbReference>
<evidence type="ECO:0000259" key="2">
    <source>
        <dbReference type="PROSITE" id="PS50041"/>
    </source>
</evidence>
<dbReference type="Pfam" id="PF00059">
    <property type="entry name" value="Lectin_C"/>
    <property type="match status" value="1"/>
</dbReference>
<feature type="domain" description="C-type lectin" evidence="2">
    <location>
        <begin position="10"/>
        <end position="122"/>
    </location>
</feature>
<reference evidence="3" key="1">
    <citation type="journal article" date="2023" name="Mol. Biol. Evol.">
        <title>Third-Generation Sequencing Reveals the Adaptive Role of the Epigenome in Three Deep-Sea Polychaetes.</title>
        <authorList>
            <person name="Perez M."/>
            <person name="Aroh O."/>
            <person name="Sun Y."/>
            <person name="Lan Y."/>
            <person name="Juniper S.K."/>
            <person name="Young C.R."/>
            <person name="Angers B."/>
            <person name="Qian P.Y."/>
        </authorList>
    </citation>
    <scope>NUCLEOTIDE SEQUENCE</scope>
    <source>
        <strain evidence="3">R07B-5</strain>
    </source>
</reference>
<sequence length="208" mass="24339">MLEVDGVFICYWIPNGNTYTFEEAFDHCKDNNGHLAIVDTESKAQHLEDNDVLGSTNGNKMWIWLQRRVGPFRSTWVWGDREEVTYSAWANDYPITDELCAYIKYFKWRNTKCNRNGYALCEIRNATEDDCDHDLYRKDSESLCYFVVGSASTFDNMVEKCKDHGATMAVVDTKEKLQHIKDIEILSDEGYIIFISTRCFQKKMWLLM</sequence>
<dbReference type="SMART" id="SM00034">
    <property type="entry name" value="CLECT"/>
    <property type="match status" value="1"/>
</dbReference>
<dbReference type="InterPro" id="IPR050111">
    <property type="entry name" value="C-type_lectin/snaclec_domain"/>
</dbReference>
<protein>
    <recommendedName>
        <fullName evidence="2">C-type lectin domain-containing protein</fullName>
    </recommendedName>
</protein>
<dbReference type="InterPro" id="IPR018378">
    <property type="entry name" value="C-type_lectin_CS"/>
</dbReference>
<dbReference type="SUPFAM" id="SSF56436">
    <property type="entry name" value="C-type lectin-like"/>
    <property type="match status" value="2"/>
</dbReference>
<dbReference type="InterPro" id="IPR016186">
    <property type="entry name" value="C-type_lectin-like/link_sf"/>
</dbReference>
<organism evidence="3 4">
    <name type="scientific">Ridgeia piscesae</name>
    <name type="common">Tubeworm</name>
    <dbReference type="NCBI Taxonomy" id="27915"/>
    <lineage>
        <taxon>Eukaryota</taxon>
        <taxon>Metazoa</taxon>
        <taxon>Spiralia</taxon>
        <taxon>Lophotrochozoa</taxon>
        <taxon>Annelida</taxon>
        <taxon>Polychaeta</taxon>
        <taxon>Sedentaria</taxon>
        <taxon>Canalipalpata</taxon>
        <taxon>Sabellida</taxon>
        <taxon>Siboglinidae</taxon>
        <taxon>Ridgeia</taxon>
    </lineage>
</organism>